<dbReference type="Proteomes" id="UP000240760">
    <property type="component" value="Unassembled WGS sequence"/>
</dbReference>
<protein>
    <submittedName>
        <fullName evidence="1">Uncharacterized protein</fullName>
    </submittedName>
</protein>
<evidence type="ECO:0000313" key="2">
    <source>
        <dbReference type="Proteomes" id="UP000240760"/>
    </source>
</evidence>
<organism evidence="1 2">
    <name type="scientific">Trichoderma longibrachiatum ATCC 18648</name>
    <dbReference type="NCBI Taxonomy" id="983965"/>
    <lineage>
        <taxon>Eukaryota</taxon>
        <taxon>Fungi</taxon>
        <taxon>Dikarya</taxon>
        <taxon>Ascomycota</taxon>
        <taxon>Pezizomycotina</taxon>
        <taxon>Sordariomycetes</taxon>
        <taxon>Hypocreomycetidae</taxon>
        <taxon>Hypocreales</taxon>
        <taxon>Hypocreaceae</taxon>
        <taxon>Trichoderma</taxon>
    </lineage>
</organism>
<evidence type="ECO:0000313" key="1">
    <source>
        <dbReference type="EMBL" id="PTB71704.1"/>
    </source>
</evidence>
<reference evidence="1 2" key="1">
    <citation type="submission" date="2016-07" db="EMBL/GenBank/DDBJ databases">
        <title>Multiple horizontal gene transfer events from other fungi enriched the ability of initially mycotrophic Trichoderma (Ascomycota) to feed on dead plant biomass.</title>
        <authorList>
            <consortium name="DOE Joint Genome Institute"/>
            <person name="Aerts A."/>
            <person name="Atanasova L."/>
            <person name="Chenthamara K."/>
            <person name="Zhang J."/>
            <person name="Grujic M."/>
            <person name="Henrissat B."/>
            <person name="Kuo A."/>
            <person name="Salamov A."/>
            <person name="Lipzen A."/>
            <person name="Labutti K."/>
            <person name="Barry K."/>
            <person name="Miao Y."/>
            <person name="Rahimi M.J."/>
            <person name="Shen Q."/>
            <person name="Grigoriev I.V."/>
            <person name="Kubicek C.P."/>
            <person name="Druzhinina I.S."/>
        </authorList>
    </citation>
    <scope>NUCLEOTIDE SEQUENCE [LARGE SCALE GENOMIC DNA]</scope>
    <source>
        <strain evidence="1 2">ATCC 18648</strain>
    </source>
</reference>
<dbReference type="EMBL" id="KZ679146">
    <property type="protein sequence ID" value="PTB71704.1"/>
    <property type="molecule type" value="Genomic_DNA"/>
</dbReference>
<dbReference type="AlphaFoldDB" id="A0A2T4BQY4"/>
<name>A0A2T4BQY4_TRILO</name>
<accession>A0A2T4BQY4</accession>
<proteinExistence type="predicted"/>
<sequence>MARQSCTRRSSAQILVYHATHAIQWTSSILLERAMQHLTLKRIQHHQLSLVVPLTTWSVEGSAWATSMCLDQSILAWHQLDGRATRCSRHRLAASFQMWHVSAAALRSRRIRRLSIGQAD</sequence>
<gene>
    <name evidence="1" type="ORF">M440DRAFT_208092</name>
</gene>
<keyword evidence="2" id="KW-1185">Reference proteome</keyword>